<dbReference type="RefSeq" id="WP_095202620.1">
    <property type="nucleotide sequence ID" value="NZ_CP050296.1"/>
</dbReference>
<dbReference type="AlphaFoldDB" id="A0A7G6SSX2"/>
<protein>
    <submittedName>
        <fullName evidence="2">Phage tail protein</fullName>
    </submittedName>
</protein>
<proteinExistence type="predicted"/>
<dbReference type="Pfam" id="PF07484">
    <property type="entry name" value="Collar"/>
    <property type="match status" value="1"/>
</dbReference>
<sequence length="174" mass="18121">MADPFVAEIRIFPFNFAPKGWAFCDGQLLPLSQNTALFSLLGTTYGGNGKSNFALPDMQGNAPMHPGQGPGLSLHDLGETGGSETVTLLESEMPSHPHQVLSVPGNFAANSNVPTNTAIAKTAQGNVYTPAANQVGLSGQTIAPAGGGQPHNNMMPYITLSFCIALQGVFPPRT</sequence>
<dbReference type="InterPro" id="IPR037053">
    <property type="entry name" value="Phage_tail_collar_dom_sf"/>
</dbReference>
<evidence type="ECO:0000313" key="2">
    <source>
        <dbReference type="EMBL" id="QND57604.1"/>
    </source>
</evidence>
<accession>A0A7G6SSX2</accession>
<dbReference type="Gene3D" id="3.90.1340.10">
    <property type="entry name" value="Phage tail collar domain"/>
    <property type="match status" value="1"/>
</dbReference>
<evidence type="ECO:0000259" key="1">
    <source>
        <dbReference type="Pfam" id="PF07484"/>
    </source>
</evidence>
<dbReference type="InterPro" id="IPR011083">
    <property type="entry name" value="Phage_tail_collar_dom"/>
</dbReference>
<evidence type="ECO:0000313" key="3">
    <source>
        <dbReference type="Proteomes" id="UP000515465"/>
    </source>
</evidence>
<dbReference type="EMBL" id="CP050296">
    <property type="protein sequence ID" value="QND57604.1"/>
    <property type="molecule type" value="Genomic_DNA"/>
</dbReference>
<name>A0A7G6SSX2_9HYPH</name>
<reference evidence="2" key="1">
    <citation type="journal article" date="2020" name="Mol. Plant Microbe Interact.">
        <title>Complete genome sequences of four natural Pseudomonas isolates that catabolize a wide range of aromatic compounds relevant to lignin valorization.</title>
        <authorList>
            <person name="Hatmaker E.A."/>
            <person name="Presle G."/>
            <person name="Cannon O."/>
            <person name="Guss A.M."/>
            <person name="Elkins J.G."/>
        </authorList>
    </citation>
    <scope>NUCLEOTIDE SEQUENCE</scope>
    <source>
        <strain evidence="2">583</strain>
    </source>
</reference>
<dbReference type="SUPFAM" id="SSF88874">
    <property type="entry name" value="Receptor-binding domain of short tail fibre protein gp12"/>
    <property type="match status" value="1"/>
</dbReference>
<feature type="domain" description="Phage tail collar" evidence="1">
    <location>
        <begin position="8"/>
        <end position="63"/>
    </location>
</feature>
<dbReference type="Proteomes" id="UP000515465">
    <property type="component" value="Chromosome"/>
</dbReference>
<gene>
    <name evidence="2" type="ORF">HB778_14010</name>
</gene>
<organism evidence="2 3">
    <name type="scientific">Mesorhizobium huakuii</name>
    <dbReference type="NCBI Taxonomy" id="28104"/>
    <lineage>
        <taxon>Bacteria</taxon>
        <taxon>Pseudomonadati</taxon>
        <taxon>Pseudomonadota</taxon>
        <taxon>Alphaproteobacteria</taxon>
        <taxon>Hyphomicrobiales</taxon>
        <taxon>Phyllobacteriaceae</taxon>
        <taxon>Mesorhizobium</taxon>
    </lineage>
</organism>